<name>A0A0R2HDA6_9FIRM</name>
<comment type="caution">
    <text evidence="1">The sequence shown here is derived from an EMBL/GenBank/DDBJ whole genome shotgun (WGS) entry which is preliminary data.</text>
</comment>
<dbReference type="Proteomes" id="UP000051841">
    <property type="component" value="Unassembled WGS sequence"/>
</dbReference>
<gene>
    <name evidence="1" type="ORF">IV49_GL002075</name>
</gene>
<dbReference type="PATRIC" id="fig|1410657.5.peg.2144"/>
<dbReference type="EMBL" id="JQBL01000009">
    <property type="protein sequence ID" value="KRN50427.1"/>
    <property type="molecule type" value="Genomic_DNA"/>
</dbReference>
<keyword evidence="2" id="KW-1185">Reference proteome</keyword>
<reference evidence="1 2" key="1">
    <citation type="journal article" date="2015" name="Genome Announc.">
        <title>Expanding the biotechnology potential of lactobacilli through comparative genomics of 213 strains and associated genera.</title>
        <authorList>
            <person name="Sun Z."/>
            <person name="Harris H.M."/>
            <person name="McCann A."/>
            <person name="Guo C."/>
            <person name="Argimon S."/>
            <person name="Zhang W."/>
            <person name="Yang X."/>
            <person name="Jeffery I.B."/>
            <person name="Cooney J.C."/>
            <person name="Kagawa T.F."/>
            <person name="Liu W."/>
            <person name="Song Y."/>
            <person name="Salvetti E."/>
            <person name="Wrobel A."/>
            <person name="Rasinkangas P."/>
            <person name="Parkhill J."/>
            <person name="Rea M.C."/>
            <person name="O'Sullivan O."/>
            <person name="Ritari J."/>
            <person name="Douillard F.P."/>
            <person name="Paul Ross R."/>
            <person name="Yang R."/>
            <person name="Briner A.E."/>
            <person name="Felis G.E."/>
            <person name="de Vos W.M."/>
            <person name="Barrangou R."/>
            <person name="Klaenhammer T.R."/>
            <person name="Caufield P.W."/>
            <person name="Cui Y."/>
            <person name="Zhang H."/>
            <person name="O'Toole P.W."/>
        </authorList>
    </citation>
    <scope>NUCLEOTIDE SEQUENCE [LARGE SCALE GENOMIC DNA]</scope>
    <source>
        <strain evidence="1 2">DSM 20405</strain>
    </source>
</reference>
<dbReference type="AlphaFoldDB" id="A0A0R2HDA6"/>
<organism evidence="1 2">
    <name type="scientific">Kandleria vitulina DSM 20405</name>
    <dbReference type="NCBI Taxonomy" id="1410657"/>
    <lineage>
        <taxon>Bacteria</taxon>
        <taxon>Bacillati</taxon>
        <taxon>Bacillota</taxon>
        <taxon>Erysipelotrichia</taxon>
        <taxon>Erysipelotrichales</taxon>
        <taxon>Coprobacillaceae</taxon>
        <taxon>Kandleria</taxon>
    </lineage>
</organism>
<protein>
    <submittedName>
        <fullName evidence="1">Uncharacterized protein</fullName>
    </submittedName>
</protein>
<dbReference type="RefSeq" id="WP_031589042.1">
    <property type="nucleotide sequence ID" value="NZ_JNKN01000009.1"/>
</dbReference>
<sequence>MEKNIYYYELVVKKKKDKSEIALNNNEIYQMFEDIYNHTRSVDVYKTCELDGLYYYDFMIFNQEEMFLKIGKANMNNAIEIRDKDTFKSGPINIKENQQLNTILYFYMDFNTCIATICSSEGIGYGTAVKKLLIDKYKKDITNVSFANILSKDIIKTIMKKDIISNIEFSYAVPSDEILSSIHLNRDVFNDIQNKKSMQMTCKLCIDRNKSAFDDNRRVLTVFNDITSKYKLLKSFHIDAKNKGEKKERFNLLEYRYKDKIEYNEHDFSKYKTMYELIKSKYSNKKYEICELIQNT</sequence>
<accession>A0A0R2HDA6</accession>
<evidence type="ECO:0000313" key="1">
    <source>
        <dbReference type="EMBL" id="KRN50427.1"/>
    </source>
</evidence>
<proteinExistence type="predicted"/>
<evidence type="ECO:0000313" key="2">
    <source>
        <dbReference type="Proteomes" id="UP000051841"/>
    </source>
</evidence>